<sequence>MSTNPVHTTWHSGEETMHRLLRVAHGDNPTIPGLPTSYGIWMAQSPLLALGTVDEHDRVWTTVLGGDAGVVRPVAAGVLGVNARSREPLLGFDPVLEALFAGHDLRDGGIARHPGDGKLVGGLAIDLETRSRVKISGRVLGGGVVATEPQAGVQLAVAVEESLGNCPKYLNRKAVRPHDSSPTLVSEQIPLVPEAIDLIGRSDLFAISSRHGTASMDTNVRGGSPGFVRVLANSANGVTLVYPEYSGNRLFQTLGNLRADPAVGVTFPDVETGAVLYLSGRADVLVGADAAALLPHSKLAVRVHIDAARLVRDGLPFRGTLLDPSPYNPPAHRLAQEIDGPPAIGTTDPDGKPLAVATATLLRRSTISPTISRYTFRLGPDPSTESARAAFAKLTPWRAGQHITLDFSAHLDRGWSHMRDHDPRSLNDDHIRSFTISSLPVAQPEDRSGVLDGTEFDITVRAQGPVTAFLKRWHPGRSVDVAVLGFGTGDEIEFGSDDDDDVVVAAGVGITPLMAQAQSASAAAKSQRLKLLWSVRADDLPLAIEVLGAIDEVAAVTDLFVTRAAAGTEPEIAELRKLGARVHTRRIEQADVRSAGTAGRRRFHLCAPPGLTRSVLEWVGDEHVRCATFTY</sequence>
<dbReference type="SUPFAM" id="SSF52343">
    <property type="entry name" value="Ferredoxin reductase-like, C-terminal NADP-linked domain"/>
    <property type="match status" value="1"/>
</dbReference>
<protein>
    <recommendedName>
        <fullName evidence="1">FAD-binding FR-type domain-containing protein</fullName>
    </recommendedName>
</protein>
<evidence type="ECO:0000313" key="2">
    <source>
        <dbReference type="EMBL" id="KAA8889482.1"/>
    </source>
</evidence>
<dbReference type="PANTHER" id="PTHR42815">
    <property type="entry name" value="FAD-BINDING, PUTATIVE (AFU_ORTHOLOGUE AFUA_6G07600)-RELATED"/>
    <property type="match status" value="1"/>
</dbReference>
<comment type="caution">
    <text evidence="2">The sequence shown here is derived from an EMBL/GenBank/DDBJ whole genome shotgun (WGS) entry which is preliminary data.</text>
</comment>
<dbReference type="GO" id="GO:0016491">
    <property type="term" value="F:oxidoreductase activity"/>
    <property type="evidence" value="ECO:0007669"/>
    <property type="project" value="InterPro"/>
</dbReference>
<dbReference type="RefSeq" id="WP_150401755.1">
    <property type="nucleotide sequence ID" value="NZ_VXLC01000003.1"/>
</dbReference>
<reference evidence="2 3" key="1">
    <citation type="submission" date="2019-09" db="EMBL/GenBank/DDBJ databases">
        <authorList>
            <person name="Wang X."/>
        </authorList>
    </citation>
    <scope>NUCLEOTIDE SEQUENCE [LARGE SCALE GENOMIC DNA]</scope>
    <source>
        <strain evidence="2 3">CICC 11023</strain>
    </source>
</reference>
<dbReference type="Proteomes" id="UP000323876">
    <property type="component" value="Unassembled WGS sequence"/>
</dbReference>
<dbReference type="Gene3D" id="2.30.110.10">
    <property type="entry name" value="Electron Transport, Fmn-binding Protein, Chain A"/>
    <property type="match status" value="1"/>
</dbReference>
<name>A0A5N0EJP8_9NOCA</name>
<accession>A0A5N0EJP8</accession>
<dbReference type="OrthoDB" id="9786134at2"/>
<dbReference type="PANTHER" id="PTHR42815:SF2">
    <property type="entry name" value="FAD-BINDING, PUTATIVE (AFU_ORTHOLOGUE AFUA_6G07600)-RELATED"/>
    <property type="match status" value="1"/>
</dbReference>
<dbReference type="EMBL" id="VXLC01000003">
    <property type="protein sequence ID" value="KAA8889482.1"/>
    <property type="molecule type" value="Genomic_DNA"/>
</dbReference>
<dbReference type="InterPro" id="IPR039261">
    <property type="entry name" value="FNR_nucleotide-bd"/>
</dbReference>
<feature type="domain" description="FAD-binding FR-type" evidence="1">
    <location>
        <begin position="354"/>
        <end position="497"/>
    </location>
</feature>
<dbReference type="SUPFAM" id="SSF63380">
    <property type="entry name" value="Riboflavin synthase domain-like"/>
    <property type="match status" value="1"/>
</dbReference>
<dbReference type="Gene3D" id="3.40.50.80">
    <property type="entry name" value="Nucleotide-binding domain of ferredoxin-NADP reductase (FNR) module"/>
    <property type="match status" value="1"/>
</dbReference>
<dbReference type="InterPro" id="IPR012349">
    <property type="entry name" value="Split_barrel_FMN-bd"/>
</dbReference>
<gene>
    <name evidence="2" type="ORF">F3087_11215</name>
</gene>
<organism evidence="2 3">
    <name type="scientific">Nocardia colli</name>
    <dbReference type="NCBI Taxonomy" id="2545717"/>
    <lineage>
        <taxon>Bacteria</taxon>
        <taxon>Bacillati</taxon>
        <taxon>Actinomycetota</taxon>
        <taxon>Actinomycetes</taxon>
        <taxon>Mycobacteriales</taxon>
        <taxon>Nocardiaceae</taxon>
        <taxon>Nocardia</taxon>
    </lineage>
</organism>
<evidence type="ECO:0000259" key="1">
    <source>
        <dbReference type="PROSITE" id="PS51384"/>
    </source>
</evidence>
<dbReference type="PROSITE" id="PS51384">
    <property type="entry name" value="FAD_FR"/>
    <property type="match status" value="1"/>
</dbReference>
<dbReference type="AlphaFoldDB" id="A0A5N0EJP8"/>
<dbReference type="InterPro" id="IPR017938">
    <property type="entry name" value="Riboflavin_synthase-like_b-brl"/>
</dbReference>
<evidence type="ECO:0000313" key="3">
    <source>
        <dbReference type="Proteomes" id="UP000323876"/>
    </source>
</evidence>
<proteinExistence type="predicted"/>
<keyword evidence="3" id="KW-1185">Reference proteome</keyword>
<dbReference type="InterPro" id="IPR017927">
    <property type="entry name" value="FAD-bd_FR_type"/>
</dbReference>